<accession>A0A6J6PUE2</accession>
<dbReference type="EMBL" id="CAEZXR010000097">
    <property type="protein sequence ID" value="CAB4702176.1"/>
    <property type="molecule type" value="Genomic_DNA"/>
</dbReference>
<proteinExistence type="predicted"/>
<name>A0A6J6PUE2_9ZZZZ</name>
<protein>
    <submittedName>
        <fullName evidence="1">Unannotated protein</fullName>
    </submittedName>
</protein>
<organism evidence="1">
    <name type="scientific">freshwater metagenome</name>
    <dbReference type="NCBI Taxonomy" id="449393"/>
    <lineage>
        <taxon>unclassified sequences</taxon>
        <taxon>metagenomes</taxon>
        <taxon>ecological metagenomes</taxon>
    </lineage>
</organism>
<sequence length="264" mass="30154">MPEIEELLHRRSDLSTFLVHLTRAGETTTARENLVSMIAGGQDEDGIASIQARSPYGPARDYDDHLGLVATQKAVCFTETPLEHIWMMLKHIERRTVHFEPWGLVTTKAAAREAGCSPVWYTNKAATNWTTNPIRFVRRMIDDALARSRGEDNAIIDELLQQEPVFRITPFVEDMGRSRDGVPKEFWWEREWRHVGDYSLQYPSRFVAILAPEAEHESLRAQLAGLEIHEKWKTRSILDPNWGLERMIATLSGVNSNFVGPFPS</sequence>
<reference evidence="1" key="1">
    <citation type="submission" date="2020-05" db="EMBL/GenBank/DDBJ databases">
        <authorList>
            <person name="Chiriac C."/>
            <person name="Salcher M."/>
            <person name="Ghai R."/>
            <person name="Kavagutti S V."/>
        </authorList>
    </citation>
    <scope>NUCLEOTIDE SEQUENCE</scope>
</reference>
<dbReference type="AlphaFoldDB" id="A0A6J6PUE2"/>
<evidence type="ECO:0000313" key="1">
    <source>
        <dbReference type="EMBL" id="CAB4702176.1"/>
    </source>
</evidence>
<gene>
    <name evidence="1" type="ORF">UFOPK2579_00993</name>
</gene>
<dbReference type="InterPro" id="IPR021223">
    <property type="entry name" value="AbiGi"/>
</dbReference>
<dbReference type="Pfam" id="PF10899">
    <property type="entry name" value="AbiGi"/>
    <property type="match status" value="1"/>
</dbReference>